<accession>A0A9Q3HF03</accession>
<evidence type="ECO:0000313" key="2">
    <source>
        <dbReference type="Proteomes" id="UP000765509"/>
    </source>
</evidence>
<dbReference type="OrthoDB" id="2506909at2759"/>
<organism evidence="1 2">
    <name type="scientific">Austropuccinia psidii MF-1</name>
    <dbReference type="NCBI Taxonomy" id="1389203"/>
    <lineage>
        <taxon>Eukaryota</taxon>
        <taxon>Fungi</taxon>
        <taxon>Dikarya</taxon>
        <taxon>Basidiomycota</taxon>
        <taxon>Pucciniomycotina</taxon>
        <taxon>Pucciniomycetes</taxon>
        <taxon>Pucciniales</taxon>
        <taxon>Sphaerophragmiaceae</taxon>
        <taxon>Austropuccinia</taxon>
    </lineage>
</organism>
<proteinExistence type="predicted"/>
<dbReference type="AlphaFoldDB" id="A0A9Q3HF03"/>
<sequence>MLLCLNHSLNERLNKENVYVAGIIPCPKEPNLLQLNYLLMPLIKEFKEKWQDYHFAPTSTGPSGSFIQVSILTAIADVVAMRKITGFVSHSGRHFVIFALFTRLKLKKLVLHLTTRTYPNHKSTIAKWPWASPQQIQAIFSEDGVKYSVLEDLMYCDATRMVNLDIMHNLILVILNNHAAFKLCIPKSKSKIHFQTRMNSNDTNS</sequence>
<evidence type="ECO:0000313" key="1">
    <source>
        <dbReference type="EMBL" id="MBW0502973.1"/>
    </source>
</evidence>
<reference evidence="1" key="1">
    <citation type="submission" date="2021-03" db="EMBL/GenBank/DDBJ databases">
        <title>Draft genome sequence of rust myrtle Austropuccinia psidii MF-1, a brazilian biotype.</title>
        <authorList>
            <person name="Quecine M.C."/>
            <person name="Pachon D.M.R."/>
            <person name="Bonatelli M.L."/>
            <person name="Correr F.H."/>
            <person name="Franceschini L.M."/>
            <person name="Leite T.F."/>
            <person name="Margarido G.R.A."/>
            <person name="Almeida C.A."/>
            <person name="Ferrarezi J.A."/>
            <person name="Labate C.A."/>
        </authorList>
    </citation>
    <scope>NUCLEOTIDE SEQUENCE</scope>
    <source>
        <strain evidence="1">MF-1</strain>
    </source>
</reference>
<gene>
    <name evidence="1" type="ORF">O181_042688</name>
</gene>
<keyword evidence="2" id="KW-1185">Reference proteome</keyword>
<name>A0A9Q3HF03_9BASI</name>
<dbReference type="Proteomes" id="UP000765509">
    <property type="component" value="Unassembled WGS sequence"/>
</dbReference>
<dbReference type="EMBL" id="AVOT02017112">
    <property type="protein sequence ID" value="MBW0502973.1"/>
    <property type="molecule type" value="Genomic_DNA"/>
</dbReference>
<protein>
    <submittedName>
        <fullName evidence="1">Uncharacterized protein</fullName>
    </submittedName>
</protein>
<comment type="caution">
    <text evidence="1">The sequence shown here is derived from an EMBL/GenBank/DDBJ whole genome shotgun (WGS) entry which is preliminary data.</text>
</comment>